<sequence length="256" mass="30058">MNNWYLSESLKSKELTTDSRKIISEGWTLLGKAMDSITSVPIFDMVSSISDGIIAIREYRILKMIAHFFENFDSLNWEERMEFSYRLQTEEEYEDFTEKILFYLESLQDKQKAIWIGKMAIGLARNKISMHQFELSVFAIQNSMPGDLILLKNVFYQAINERKNELVTERNTDWLETYVFQYIGLHYYNSDGLQNLKKRTINSFLSIGLMEREMKEFKKSARDLGLDGGVSVLEGYREIYSFSEISFLIFMCALKD</sequence>
<evidence type="ECO:0000313" key="2">
    <source>
        <dbReference type="Proteomes" id="UP000294535"/>
    </source>
</evidence>
<comment type="caution">
    <text evidence="1">The sequence shown here is derived from an EMBL/GenBank/DDBJ whole genome shotgun (WGS) entry which is preliminary data.</text>
</comment>
<dbReference type="AlphaFoldDB" id="A0A4V3D2B1"/>
<protein>
    <submittedName>
        <fullName evidence="1">Uncharacterized protein</fullName>
    </submittedName>
</protein>
<dbReference type="Proteomes" id="UP000294535">
    <property type="component" value="Unassembled WGS sequence"/>
</dbReference>
<gene>
    <name evidence="1" type="ORF">DFQ04_0045</name>
</gene>
<reference evidence="1 2" key="1">
    <citation type="submission" date="2019-03" db="EMBL/GenBank/DDBJ databases">
        <title>Genomic Encyclopedia of Type Strains, Phase III (KMG-III): the genomes of soil and plant-associated and newly described type strains.</title>
        <authorList>
            <person name="Whitman W."/>
        </authorList>
    </citation>
    <scope>NUCLEOTIDE SEQUENCE [LARGE SCALE GENOMIC DNA]</scope>
    <source>
        <strain evidence="1 2">CECT 8446</strain>
    </source>
</reference>
<name>A0A4V3D2B1_9BACT</name>
<keyword evidence="2" id="KW-1185">Reference proteome</keyword>
<dbReference type="EMBL" id="SNYF01000005">
    <property type="protein sequence ID" value="TDQ18247.1"/>
    <property type="molecule type" value="Genomic_DNA"/>
</dbReference>
<evidence type="ECO:0000313" key="1">
    <source>
        <dbReference type="EMBL" id="TDQ18247.1"/>
    </source>
</evidence>
<dbReference type="RefSeq" id="WP_133551502.1">
    <property type="nucleotide sequence ID" value="NZ_SNYF01000005.1"/>
</dbReference>
<organism evidence="1 2">
    <name type="scientific">Algoriphagus boseongensis</name>
    <dbReference type="NCBI Taxonomy" id="1442587"/>
    <lineage>
        <taxon>Bacteria</taxon>
        <taxon>Pseudomonadati</taxon>
        <taxon>Bacteroidota</taxon>
        <taxon>Cytophagia</taxon>
        <taxon>Cytophagales</taxon>
        <taxon>Cyclobacteriaceae</taxon>
        <taxon>Algoriphagus</taxon>
    </lineage>
</organism>
<accession>A0A4V3D2B1</accession>
<proteinExistence type="predicted"/>